<dbReference type="InterPro" id="IPR013525">
    <property type="entry name" value="ABC2_TM"/>
</dbReference>
<evidence type="ECO:0000256" key="5">
    <source>
        <dbReference type="ARBA" id="ARBA00022692"/>
    </source>
</evidence>
<evidence type="ECO:0000256" key="7">
    <source>
        <dbReference type="ARBA" id="ARBA00023136"/>
    </source>
</evidence>
<feature type="domain" description="ABC transmembrane type-2" evidence="9">
    <location>
        <begin position="228"/>
        <end position="452"/>
    </location>
</feature>
<feature type="transmembrane region" description="Helical" evidence="8">
    <location>
        <begin position="173"/>
        <end position="191"/>
    </location>
</feature>
<evidence type="ECO:0000256" key="4">
    <source>
        <dbReference type="ARBA" id="ARBA00022475"/>
    </source>
</evidence>
<dbReference type="GO" id="GO:0005886">
    <property type="term" value="C:plasma membrane"/>
    <property type="evidence" value="ECO:0007669"/>
    <property type="project" value="UniProtKB-SubCell"/>
</dbReference>
<dbReference type="PROSITE" id="PS51012">
    <property type="entry name" value="ABC_TM2"/>
    <property type="match status" value="1"/>
</dbReference>
<dbReference type="Pfam" id="PF01061">
    <property type="entry name" value="ABC2_membrane"/>
    <property type="match status" value="1"/>
</dbReference>
<gene>
    <name evidence="10" type="ORF">FF104_01835</name>
</gene>
<evidence type="ECO:0000313" key="10">
    <source>
        <dbReference type="EMBL" id="QMW89722.1"/>
    </source>
</evidence>
<dbReference type="InterPro" id="IPR047817">
    <property type="entry name" value="ABC2_TM_bact-type"/>
</dbReference>
<keyword evidence="5 8" id="KW-0812">Transmembrane</keyword>
<evidence type="ECO:0000256" key="1">
    <source>
        <dbReference type="ARBA" id="ARBA00004651"/>
    </source>
</evidence>
<accession>A0AAP9RC54</accession>
<evidence type="ECO:0000256" key="6">
    <source>
        <dbReference type="ARBA" id="ARBA00022989"/>
    </source>
</evidence>
<keyword evidence="7 8" id="KW-0472">Membrane</keyword>
<reference evidence="10 11" key="1">
    <citation type="submission" date="2019-05" db="EMBL/GenBank/DDBJ databases">
        <authorList>
            <person name="Schori C."/>
            <person name="Ahrens C."/>
        </authorList>
    </citation>
    <scope>NUCLEOTIDE SEQUENCE [LARGE SCALE GENOMIC DNA]</scope>
    <source>
        <strain evidence="10 11">DSM 10702</strain>
    </source>
</reference>
<dbReference type="GeneID" id="92942856"/>
<dbReference type="PANTHER" id="PTHR30413:SF10">
    <property type="entry name" value="CAPSULE POLYSACCHARIDE EXPORT INNER-MEMBRANE PROTEIN CTRC"/>
    <property type="match status" value="1"/>
</dbReference>
<evidence type="ECO:0000259" key="9">
    <source>
        <dbReference type="PROSITE" id="PS51012"/>
    </source>
</evidence>
<comment type="subcellular location">
    <subcellularLocation>
        <location evidence="1 8">Cell membrane</location>
        <topology evidence="1 8">Multi-pass membrane protein</topology>
    </subcellularLocation>
</comment>
<evidence type="ECO:0000313" key="11">
    <source>
        <dbReference type="Proteomes" id="UP000515243"/>
    </source>
</evidence>
<evidence type="ECO:0000256" key="2">
    <source>
        <dbReference type="ARBA" id="ARBA00007783"/>
    </source>
</evidence>
<feature type="transmembrane region" description="Helical" evidence="8">
    <location>
        <begin position="260"/>
        <end position="277"/>
    </location>
</feature>
<dbReference type="EMBL" id="CP040626">
    <property type="protein sequence ID" value="QMW89722.1"/>
    <property type="molecule type" value="Genomic_DNA"/>
</dbReference>
<keyword evidence="3 8" id="KW-0813">Transport</keyword>
<feature type="transmembrane region" description="Helical" evidence="8">
    <location>
        <begin position="226"/>
        <end position="248"/>
    </location>
</feature>
<organism evidence="10 11">
    <name type="scientific">Clostridium butyricum</name>
    <dbReference type="NCBI Taxonomy" id="1492"/>
    <lineage>
        <taxon>Bacteria</taxon>
        <taxon>Bacillati</taxon>
        <taxon>Bacillota</taxon>
        <taxon>Clostridia</taxon>
        <taxon>Eubacteriales</taxon>
        <taxon>Clostridiaceae</taxon>
        <taxon>Clostridium</taxon>
    </lineage>
</organism>
<dbReference type="GO" id="GO:0015920">
    <property type="term" value="P:lipopolysaccharide transport"/>
    <property type="evidence" value="ECO:0007669"/>
    <property type="project" value="TreeGrafter"/>
</dbReference>
<dbReference type="Proteomes" id="UP000515243">
    <property type="component" value="Chromosome 1"/>
</dbReference>
<feature type="transmembrane region" description="Helical" evidence="8">
    <location>
        <begin position="343"/>
        <end position="367"/>
    </location>
</feature>
<feature type="transmembrane region" description="Helical" evidence="8">
    <location>
        <begin position="374"/>
        <end position="394"/>
    </location>
</feature>
<protein>
    <recommendedName>
        <fullName evidence="8">Transport permease protein</fullName>
    </recommendedName>
</protein>
<keyword evidence="6 8" id="KW-1133">Transmembrane helix</keyword>
<dbReference type="AlphaFoldDB" id="A0AAP9RC54"/>
<dbReference type="RefSeq" id="WP_035762061.1">
    <property type="nucleotide sequence ID" value="NZ_AP019716.1"/>
</dbReference>
<proteinExistence type="inferred from homology"/>
<evidence type="ECO:0000256" key="3">
    <source>
        <dbReference type="ARBA" id="ARBA00022448"/>
    </source>
</evidence>
<sequence>MIKKKTMKYIIVVVLLIIVNILTFKHCNLEDKNIGLNYNLKSNVEDTYQLFYSNDEELKWKEENSQNVIYSYVNKNANMKYLISKDTVGFRVDLGNKPAEIVISDINLSYYGKKIKLDKNQMLDIKNQNQIEKIEYINGNYNIKTNGNDAYIKYRLNSNEIINLLKYKNSLNFKLKILICILIDILIYIFFIKSNSIMNLLEDLYLNKRLIWNLSKNDFKTKYAGSYLGIIWAFVQPIVTILVYWFVFQFGLRAVSPIKDVPYILWFMSGLVPWFFFQDSLLSATNCMIEYSYLVKKVVFKISILPIVKIISALFVHLVFICFLFGVASIYDFYPSQHIVQLVYYSFCTFLITLGISYATCSIVIFFRDLGQIISIFLQVGMWMTPIMWSYTMASPKYQWILKLNPMYYIVEGYRDTFINHVWFMDRYFQTAYFWAVTLGLFIIGTIIFNKLKPHFADVL</sequence>
<name>A0AAP9RC54_CLOBU</name>
<evidence type="ECO:0000256" key="8">
    <source>
        <dbReference type="RuleBase" id="RU361157"/>
    </source>
</evidence>
<feature type="transmembrane region" description="Helical" evidence="8">
    <location>
        <begin position="432"/>
        <end position="450"/>
    </location>
</feature>
<dbReference type="PANTHER" id="PTHR30413">
    <property type="entry name" value="INNER MEMBRANE TRANSPORT PERMEASE"/>
    <property type="match status" value="1"/>
</dbReference>
<feature type="transmembrane region" description="Helical" evidence="8">
    <location>
        <begin position="7"/>
        <end position="24"/>
    </location>
</feature>
<dbReference type="GO" id="GO:0140359">
    <property type="term" value="F:ABC-type transporter activity"/>
    <property type="evidence" value="ECO:0007669"/>
    <property type="project" value="InterPro"/>
</dbReference>
<comment type="similarity">
    <text evidence="2 8">Belongs to the ABC-2 integral membrane protein family.</text>
</comment>
<feature type="transmembrane region" description="Helical" evidence="8">
    <location>
        <begin position="298"/>
        <end position="331"/>
    </location>
</feature>
<keyword evidence="4 8" id="KW-1003">Cell membrane</keyword>